<proteinExistence type="predicted"/>
<dbReference type="SMART" id="SM00471">
    <property type="entry name" value="HDc"/>
    <property type="match status" value="1"/>
</dbReference>
<dbReference type="PANTHER" id="PTHR11373">
    <property type="entry name" value="DEOXYNUCLEOSIDE TRIPHOSPHATE TRIPHOSPHOHYDROLASE"/>
    <property type="match status" value="1"/>
</dbReference>
<dbReference type="Gene3D" id="1.10.3210.10">
    <property type="entry name" value="Hypothetical protein af1432"/>
    <property type="match status" value="1"/>
</dbReference>
<dbReference type="Proteomes" id="UP000426027">
    <property type="component" value="Chromosome"/>
</dbReference>
<dbReference type="GO" id="GO:0008832">
    <property type="term" value="F:dGTPase activity"/>
    <property type="evidence" value="ECO:0007669"/>
    <property type="project" value="TreeGrafter"/>
</dbReference>
<dbReference type="InterPro" id="IPR045509">
    <property type="entry name" value="HD_assoc_2"/>
</dbReference>
<dbReference type="InterPro" id="IPR006674">
    <property type="entry name" value="HD_domain"/>
</dbReference>
<dbReference type="InterPro" id="IPR050135">
    <property type="entry name" value="dGTPase-like"/>
</dbReference>
<organism evidence="2 3">
    <name type="scientific">Phnomibacter ginsenosidimutans</name>
    <dbReference type="NCBI Taxonomy" id="2676868"/>
    <lineage>
        <taxon>Bacteria</taxon>
        <taxon>Pseudomonadati</taxon>
        <taxon>Bacteroidota</taxon>
        <taxon>Chitinophagia</taxon>
        <taxon>Chitinophagales</taxon>
        <taxon>Chitinophagaceae</taxon>
        <taxon>Phnomibacter</taxon>
    </lineage>
</organism>
<sequence>MSFKGKIINDPIYGFISIDDPVVFRVVSHPYYQRLRRIYQMAFAHLVYPGAVHTRMAHSLGAYHLMSQALGELQRKGIEITPDEATAAKVAILLHDVGHGPFSHALEGTLVQGVHHETMSRLIMEHINAELNGALDTALAIFNNTYHKPFLHQLVSGQLDVDRMDYLNRDSFFTGVSEGVIGYDRIIKMLTVHNGQLMVEEKAVYSIEKFLVARRLMYWQVYLHKTVLAAEQMLVRIIRRAREIGAGCHPNLHYVLYNRPDTEDAAELLRRFTMLDDVDVMMAIKEWQQHPDRVLATMCTCLLNRNLFKIKLQSEPIAPEVIAQKKAAIRQAHPDVTEEELSYLVFTGEARNTTYKTDDERINILFKDGSVRDISQVDNALIQQSLAATVGKQYICYLSV</sequence>
<feature type="domain" description="HD/PDEase" evidence="1">
    <location>
        <begin position="51"/>
        <end position="176"/>
    </location>
</feature>
<name>A0A6I6H6I4_9BACT</name>
<dbReference type="Pfam" id="PF19276">
    <property type="entry name" value="HD_assoc_2"/>
    <property type="match status" value="1"/>
</dbReference>
<dbReference type="KEGG" id="fls:GLV81_00205"/>
<evidence type="ECO:0000313" key="3">
    <source>
        <dbReference type="Proteomes" id="UP000426027"/>
    </source>
</evidence>
<dbReference type="EMBL" id="CP046566">
    <property type="protein sequence ID" value="QGW29931.1"/>
    <property type="molecule type" value="Genomic_DNA"/>
</dbReference>
<accession>A0A6I6H6I4</accession>
<dbReference type="AlphaFoldDB" id="A0A6I6H6I4"/>
<dbReference type="CDD" id="cd00077">
    <property type="entry name" value="HDc"/>
    <property type="match status" value="1"/>
</dbReference>
<keyword evidence="3" id="KW-1185">Reference proteome</keyword>
<dbReference type="PANTHER" id="PTHR11373:SF4">
    <property type="entry name" value="DEOXYNUCLEOSIDE TRIPHOSPHATE TRIPHOSPHOHYDROLASE SAMHD1"/>
    <property type="match status" value="1"/>
</dbReference>
<dbReference type="GO" id="GO:0006203">
    <property type="term" value="P:dGTP catabolic process"/>
    <property type="evidence" value="ECO:0007669"/>
    <property type="project" value="TreeGrafter"/>
</dbReference>
<dbReference type="Pfam" id="PF01966">
    <property type="entry name" value="HD"/>
    <property type="match status" value="1"/>
</dbReference>
<reference evidence="2 3" key="1">
    <citation type="submission" date="2019-11" db="EMBL/GenBank/DDBJ databases">
        <authorList>
            <person name="Im W.T."/>
        </authorList>
    </citation>
    <scope>NUCLEOTIDE SEQUENCE [LARGE SCALE GENOMIC DNA]</scope>
    <source>
        <strain evidence="2 3">SB-02</strain>
    </source>
</reference>
<dbReference type="SUPFAM" id="SSF109604">
    <property type="entry name" value="HD-domain/PDEase-like"/>
    <property type="match status" value="1"/>
</dbReference>
<gene>
    <name evidence="2" type="ORF">GLV81_00205</name>
</gene>
<evidence type="ECO:0000259" key="1">
    <source>
        <dbReference type="SMART" id="SM00471"/>
    </source>
</evidence>
<dbReference type="InterPro" id="IPR003607">
    <property type="entry name" value="HD/PDEase_dom"/>
</dbReference>
<protein>
    <submittedName>
        <fullName evidence="2">HD domain-containing protein</fullName>
    </submittedName>
</protein>
<evidence type="ECO:0000313" key="2">
    <source>
        <dbReference type="EMBL" id="QGW29931.1"/>
    </source>
</evidence>